<reference evidence="3 4" key="1">
    <citation type="submission" date="2020-07" db="EMBL/GenBank/DDBJ databases">
        <title>Genomic Encyclopedia of Type Strains, Phase IV (KMG-V): Genome sequencing to study the core and pangenomes of soil and plant-associated prokaryotes.</title>
        <authorList>
            <person name="Whitman W."/>
        </authorList>
    </citation>
    <scope>NUCLEOTIDE SEQUENCE [LARGE SCALE GENOMIC DNA]</scope>
    <source>
        <strain evidence="3 4">X4EP2</strain>
    </source>
</reference>
<evidence type="ECO:0000313" key="4">
    <source>
        <dbReference type="Proteomes" id="UP000589520"/>
    </source>
</evidence>
<dbReference type="InterPro" id="IPR000073">
    <property type="entry name" value="AB_hydrolase_1"/>
</dbReference>
<dbReference type="GO" id="GO:0016787">
    <property type="term" value="F:hydrolase activity"/>
    <property type="evidence" value="ECO:0007669"/>
    <property type="project" value="UniProtKB-KW"/>
</dbReference>
<gene>
    <name evidence="3" type="ORF">HDF17_001328</name>
</gene>
<evidence type="ECO:0000256" key="1">
    <source>
        <dbReference type="ARBA" id="ARBA00022801"/>
    </source>
</evidence>
<dbReference type="Pfam" id="PF00561">
    <property type="entry name" value="Abhydrolase_1"/>
    <property type="match status" value="1"/>
</dbReference>
<evidence type="ECO:0000313" key="3">
    <source>
        <dbReference type="EMBL" id="NYF79041.1"/>
    </source>
</evidence>
<dbReference type="Proteomes" id="UP000589520">
    <property type="component" value="Unassembled WGS sequence"/>
</dbReference>
<feature type="domain" description="AB hydrolase-1" evidence="2">
    <location>
        <begin position="45"/>
        <end position="335"/>
    </location>
</feature>
<dbReference type="InterPro" id="IPR029058">
    <property type="entry name" value="AB_hydrolase_fold"/>
</dbReference>
<name>A0A7Y9PH18_9BACT</name>
<dbReference type="PANTHER" id="PTHR43329">
    <property type="entry name" value="EPOXIDE HYDROLASE"/>
    <property type="match status" value="1"/>
</dbReference>
<organism evidence="3 4">
    <name type="scientific">Granulicella arctica</name>
    <dbReference type="NCBI Taxonomy" id="940613"/>
    <lineage>
        <taxon>Bacteria</taxon>
        <taxon>Pseudomonadati</taxon>
        <taxon>Acidobacteriota</taxon>
        <taxon>Terriglobia</taxon>
        <taxon>Terriglobales</taxon>
        <taxon>Acidobacteriaceae</taxon>
        <taxon>Granulicella</taxon>
    </lineage>
</organism>
<sequence length="354" mass="38830">MLGRTVEAAATQAVTAQEKSGLASHTFSTPRHTTRYWEAGPLDGPLMIFLHGWPGIGLVWRAQVEAFASEGWHCVAPDMRGYGASSMPTASDAYALREIVQDMIELHDHLGARPAIWVGHDLGSPVVGALAAHHAKRSRGVVFVSVPYSPEAFALPSLLPLVDRKLYPEDQYPDGQWDYYRFYLTHFDQTVTDFNADIPASLAAIYRSGNPASVGKLYRSALVTRNGGWFGSAHHAPAVTPDPALWPAADFDALVEAFRVTGFRPGNSWYLNDTANLAYAHAAPDHGRLHQPVLFLNGDFDGLCDINHNRVGEPMRNTCKELSVTSLPAGHWLPLELKAESVQAIRSWVKARSL</sequence>
<keyword evidence="1" id="KW-0378">Hydrolase</keyword>
<dbReference type="InterPro" id="IPR000639">
    <property type="entry name" value="Epox_hydrolase-like"/>
</dbReference>
<accession>A0A7Y9PH18</accession>
<dbReference type="AlphaFoldDB" id="A0A7Y9PH18"/>
<dbReference type="EMBL" id="JACCCW010000001">
    <property type="protein sequence ID" value="NYF79041.1"/>
    <property type="molecule type" value="Genomic_DNA"/>
</dbReference>
<dbReference type="SUPFAM" id="SSF53474">
    <property type="entry name" value="alpha/beta-Hydrolases"/>
    <property type="match status" value="1"/>
</dbReference>
<proteinExistence type="predicted"/>
<dbReference type="PRINTS" id="PR00412">
    <property type="entry name" value="EPOXHYDRLASE"/>
</dbReference>
<comment type="caution">
    <text evidence="3">The sequence shown here is derived from an EMBL/GenBank/DDBJ whole genome shotgun (WGS) entry which is preliminary data.</text>
</comment>
<protein>
    <submittedName>
        <fullName evidence="3">Pimeloyl-ACP methyl ester carboxylesterase</fullName>
    </submittedName>
</protein>
<evidence type="ECO:0000259" key="2">
    <source>
        <dbReference type="Pfam" id="PF00561"/>
    </source>
</evidence>
<dbReference type="Gene3D" id="3.40.50.1820">
    <property type="entry name" value="alpha/beta hydrolase"/>
    <property type="match status" value="1"/>
</dbReference>
<keyword evidence="4" id="KW-1185">Reference proteome</keyword>